<dbReference type="AlphaFoldDB" id="A0A0V1C3M6"/>
<gene>
    <name evidence="1" type="ORF">T4A_10410</name>
</gene>
<organism evidence="1 2">
    <name type="scientific">Trichinella pseudospiralis</name>
    <name type="common">Parasitic roundworm</name>
    <dbReference type="NCBI Taxonomy" id="6337"/>
    <lineage>
        <taxon>Eukaryota</taxon>
        <taxon>Metazoa</taxon>
        <taxon>Ecdysozoa</taxon>
        <taxon>Nematoda</taxon>
        <taxon>Enoplea</taxon>
        <taxon>Dorylaimia</taxon>
        <taxon>Trichinellida</taxon>
        <taxon>Trichinellidae</taxon>
        <taxon>Trichinella</taxon>
    </lineage>
</organism>
<dbReference type="Proteomes" id="UP000054632">
    <property type="component" value="Unassembled WGS sequence"/>
</dbReference>
<protein>
    <submittedName>
        <fullName evidence="1">Uncharacterized protein</fullName>
    </submittedName>
</protein>
<evidence type="ECO:0000313" key="2">
    <source>
        <dbReference type="Proteomes" id="UP000054632"/>
    </source>
</evidence>
<sequence>MGMPVEQSRHEECRAETSRAMATNTACRKEPSECIAAGTPTRTLCKIRSV</sequence>
<name>A0A0V1C3M6_TRIPS</name>
<evidence type="ECO:0000313" key="1">
    <source>
        <dbReference type="EMBL" id="KRY43877.1"/>
    </source>
</evidence>
<accession>A0A0V1C3M6</accession>
<dbReference type="EMBL" id="JYDR01004619">
    <property type="protein sequence ID" value="KRY43877.1"/>
    <property type="molecule type" value="Genomic_DNA"/>
</dbReference>
<comment type="caution">
    <text evidence="1">The sequence shown here is derived from an EMBL/GenBank/DDBJ whole genome shotgun (WGS) entry which is preliminary data.</text>
</comment>
<proteinExistence type="predicted"/>
<reference evidence="1 2" key="1">
    <citation type="submission" date="2015-01" db="EMBL/GenBank/DDBJ databases">
        <title>Evolution of Trichinella species and genotypes.</title>
        <authorList>
            <person name="Korhonen P.K."/>
            <person name="Edoardo P."/>
            <person name="Giuseppe L.R."/>
            <person name="Gasser R.B."/>
        </authorList>
    </citation>
    <scope>NUCLEOTIDE SEQUENCE [LARGE SCALE GENOMIC DNA]</scope>
    <source>
        <strain evidence="1">ISS13</strain>
    </source>
</reference>